<comment type="caution">
    <text evidence="4">The sequence shown here is derived from an EMBL/GenBank/DDBJ whole genome shotgun (WGS) entry which is preliminary data.</text>
</comment>
<dbReference type="EMBL" id="QXJC01000001">
    <property type="protein sequence ID" value="RID99219.1"/>
    <property type="molecule type" value="Genomic_DNA"/>
</dbReference>
<proteinExistence type="predicted"/>
<name>A0A398C8Y9_9BURK</name>
<protein>
    <submittedName>
        <fullName evidence="4">Outer membrane lipoprotein-sorting protein</fullName>
    </submittedName>
</protein>
<gene>
    <name evidence="4" type="ORF">D3F03_01915</name>
</gene>
<dbReference type="RefSeq" id="WP_119107670.1">
    <property type="nucleotide sequence ID" value="NZ_QXJC01000001.1"/>
</dbReference>
<dbReference type="Gene3D" id="2.50.20.10">
    <property type="entry name" value="Lipoprotein localisation LolA/LolB/LppX"/>
    <property type="match status" value="1"/>
</dbReference>
<feature type="signal peptide" evidence="2">
    <location>
        <begin position="1"/>
        <end position="21"/>
    </location>
</feature>
<accession>A0A398C8Y9</accession>
<keyword evidence="5" id="KW-1185">Reference proteome</keyword>
<evidence type="ECO:0000259" key="3">
    <source>
        <dbReference type="Pfam" id="PF17131"/>
    </source>
</evidence>
<dbReference type="PIRSF" id="PIRSF028205">
    <property type="entry name" value="UCP028205"/>
    <property type="match status" value="1"/>
</dbReference>
<dbReference type="InterPro" id="IPR029046">
    <property type="entry name" value="LolA/LolB/LppX"/>
</dbReference>
<dbReference type="AlphaFoldDB" id="A0A398C8Y9"/>
<dbReference type="CDD" id="cd16329">
    <property type="entry name" value="LolA_like"/>
    <property type="match status" value="1"/>
</dbReference>
<evidence type="ECO:0000313" key="5">
    <source>
        <dbReference type="Proteomes" id="UP000266302"/>
    </source>
</evidence>
<dbReference type="InterPro" id="IPR033399">
    <property type="entry name" value="TP_0789-like"/>
</dbReference>
<feature type="domain" description="Uncharacterized protein TP-0789" evidence="3">
    <location>
        <begin position="76"/>
        <end position="253"/>
    </location>
</feature>
<feature type="chain" id="PRO_5017476785" evidence="2">
    <location>
        <begin position="22"/>
        <end position="257"/>
    </location>
</feature>
<organism evidence="4 5">
    <name type="scientific">Simplicispira hankyongi</name>
    <dbReference type="NCBI Taxonomy" id="2315688"/>
    <lineage>
        <taxon>Bacteria</taxon>
        <taxon>Pseudomonadati</taxon>
        <taxon>Pseudomonadota</taxon>
        <taxon>Betaproteobacteria</taxon>
        <taxon>Burkholderiales</taxon>
        <taxon>Comamonadaceae</taxon>
        <taxon>Simplicispira</taxon>
    </lineage>
</organism>
<keyword evidence="1 2" id="KW-0732">Signal</keyword>
<dbReference type="Pfam" id="PF17131">
    <property type="entry name" value="LolA_like"/>
    <property type="match status" value="1"/>
</dbReference>
<dbReference type="OrthoDB" id="368800at2"/>
<dbReference type="InterPro" id="IPR011220">
    <property type="entry name" value="UCP028205"/>
</dbReference>
<evidence type="ECO:0000313" key="4">
    <source>
        <dbReference type="EMBL" id="RID99219.1"/>
    </source>
</evidence>
<sequence>MKKQCKSLLALLAFCMGTAWAAPSAQEILAASDAVRNPDFSFGLTNTLIEYRKGQQTDTNTLAIYSKADASSGQFRSLVRFVAPARDTNKLMLYSGKDLWFFDPSSKASIRLSPQQRLLGQASNGDVVTVNLAKDYGAQLAGEEDTQDGERKTRHCYKLALSAQTPDVSYPRIDIWIDTGNHQPIKARYYADSGQLLKTAYFRHYQRHLGQERPTETVIIDGLDPTWVTVMRFTDWTRREVPDAWLQRDYLPRFKPE</sequence>
<reference evidence="4 5" key="1">
    <citation type="submission" date="2018-09" db="EMBL/GenBank/DDBJ databases">
        <title>Draft genome of Simplicispira sp. NY-02.</title>
        <authorList>
            <person name="Im W.T."/>
        </authorList>
    </citation>
    <scope>NUCLEOTIDE SEQUENCE [LARGE SCALE GENOMIC DNA]</scope>
    <source>
        <strain evidence="4 5">NY-02</strain>
    </source>
</reference>
<evidence type="ECO:0000256" key="2">
    <source>
        <dbReference type="SAM" id="SignalP"/>
    </source>
</evidence>
<dbReference type="SUPFAM" id="SSF89392">
    <property type="entry name" value="Prokaryotic lipoproteins and lipoprotein localization factors"/>
    <property type="match status" value="1"/>
</dbReference>
<keyword evidence="4" id="KW-0449">Lipoprotein</keyword>
<dbReference type="Proteomes" id="UP000266302">
    <property type="component" value="Unassembled WGS sequence"/>
</dbReference>
<evidence type="ECO:0000256" key="1">
    <source>
        <dbReference type="ARBA" id="ARBA00022729"/>
    </source>
</evidence>